<dbReference type="GO" id="GO:0016020">
    <property type="term" value="C:membrane"/>
    <property type="evidence" value="ECO:0007669"/>
    <property type="project" value="UniProtKB-SubCell"/>
</dbReference>
<name>A0A835LAS2_9MAGN</name>
<evidence type="ECO:0000256" key="3">
    <source>
        <dbReference type="ARBA" id="ARBA00022617"/>
    </source>
</evidence>
<feature type="non-terminal residue" evidence="13">
    <location>
        <position position="269"/>
    </location>
</feature>
<comment type="subcellular location">
    <subcellularLocation>
        <location evidence="1">Membrane</location>
    </subcellularLocation>
</comment>
<dbReference type="PRINTS" id="PR00385">
    <property type="entry name" value="P450"/>
</dbReference>
<evidence type="ECO:0008006" key="15">
    <source>
        <dbReference type="Google" id="ProtNLM"/>
    </source>
</evidence>
<gene>
    <name evidence="13" type="ORF">IFM89_003518</name>
</gene>
<dbReference type="InterPro" id="IPR017972">
    <property type="entry name" value="Cyt_P450_CS"/>
</dbReference>
<dbReference type="InterPro" id="IPR001128">
    <property type="entry name" value="Cyt_P450"/>
</dbReference>
<dbReference type="GO" id="GO:0020037">
    <property type="term" value="F:heme binding"/>
    <property type="evidence" value="ECO:0007669"/>
    <property type="project" value="InterPro"/>
</dbReference>
<proteinExistence type="inferred from homology"/>
<keyword evidence="10" id="KW-0472">Membrane</keyword>
<dbReference type="GO" id="GO:0016705">
    <property type="term" value="F:oxidoreductase activity, acting on paired donors, with incorporation or reduction of molecular oxygen"/>
    <property type="evidence" value="ECO:0007669"/>
    <property type="project" value="InterPro"/>
</dbReference>
<keyword evidence="14" id="KW-1185">Reference proteome</keyword>
<dbReference type="Proteomes" id="UP000631114">
    <property type="component" value="Unassembled WGS sequence"/>
</dbReference>
<dbReference type="PANTHER" id="PTHR24282">
    <property type="entry name" value="CYTOCHROME P450 FAMILY MEMBER"/>
    <property type="match status" value="1"/>
</dbReference>
<keyword evidence="3 11" id="KW-0349">Heme</keyword>
<organism evidence="13 14">
    <name type="scientific">Coptis chinensis</name>
    <dbReference type="NCBI Taxonomy" id="261450"/>
    <lineage>
        <taxon>Eukaryota</taxon>
        <taxon>Viridiplantae</taxon>
        <taxon>Streptophyta</taxon>
        <taxon>Embryophyta</taxon>
        <taxon>Tracheophyta</taxon>
        <taxon>Spermatophyta</taxon>
        <taxon>Magnoliopsida</taxon>
        <taxon>Ranunculales</taxon>
        <taxon>Ranunculaceae</taxon>
        <taxon>Coptidoideae</taxon>
        <taxon>Coptis</taxon>
    </lineage>
</organism>
<keyword evidence="7 12" id="KW-0560">Oxidoreductase</keyword>
<reference evidence="13 14" key="1">
    <citation type="submission" date="2020-10" db="EMBL/GenBank/DDBJ databases">
        <title>The Coptis chinensis genome and diversification of protoberbering-type alkaloids.</title>
        <authorList>
            <person name="Wang B."/>
            <person name="Shu S."/>
            <person name="Song C."/>
            <person name="Liu Y."/>
        </authorList>
    </citation>
    <scope>NUCLEOTIDE SEQUENCE [LARGE SCALE GENOMIC DNA]</scope>
    <source>
        <strain evidence="13">HL-2020</strain>
        <tissue evidence="13">Leaf</tissue>
    </source>
</reference>
<dbReference type="Gene3D" id="1.10.630.10">
    <property type="entry name" value="Cytochrome P450"/>
    <property type="match status" value="1"/>
</dbReference>
<dbReference type="InterPro" id="IPR050665">
    <property type="entry name" value="Cytochrome_P450_Monooxygen"/>
</dbReference>
<evidence type="ECO:0000256" key="7">
    <source>
        <dbReference type="ARBA" id="ARBA00023002"/>
    </source>
</evidence>
<keyword evidence="8 11" id="KW-0408">Iron</keyword>
<feature type="binding site" description="axial binding residue" evidence="11">
    <location>
        <position position="217"/>
    </location>
    <ligand>
        <name>heme</name>
        <dbReference type="ChEBI" id="CHEBI:30413"/>
    </ligand>
    <ligandPart>
        <name>Fe</name>
        <dbReference type="ChEBI" id="CHEBI:18248"/>
    </ligandPart>
</feature>
<dbReference type="PANTHER" id="PTHR24282:SF20">
    <property type="entry name" value="CYTOCHROME P450 CYP749A22-LIKE"/>
    <property type="match status" value="1"/>
</dbReference>
<evidence type="ECO:0000256" key="9">
    <source>
        <dbReference type="ARBA" id="ARBA00023033"/>
    </source>
</evidence>
<dbReference type="GO" id="GO:0005506">
    <property type="term" value="F:iron ion binding"/>
    <property type="evidence" value="ECO:0007669"/>
    <property type="project" value="InterPro"/>
</dbReference>
<dbReference type="EMBL" id="JADFTS010000009">
    <property type="protein sequence ID" value="KAF9587500.1"/>
    <property type="molecule type" value="Genomic_DNA"/>
</dbReference>
<comment type="similarity">
    <text evidence="2 12">Belongs to the cytochrome P450 family.</text>
</comment>
<dbReference type="AlphaFoldDB" id="A0A835LAS2"/>
<evidence type="ECO:0000256" key="1">
    <source>
        <dbReference type="ARBA" id="ARBA00004370"/>
    </source>
</evidence>
<evidence type="ECO:0000313" key="14">
    <source>
        <dbReference type="Proteomes" id="UP000631114"/>
    </source>
</evidence>
<evidence type="ECO:0000256" key="10">
    <source>
        <dbReference type="ARBA" id="ARBA00023136"/>
    </source>
</evidence>
<evidence type="ECO:0000256" key="6">
    <source>
        <dbReference type="ARBA" id="ARBA00022989"/>
    </source>
</evidence>
<sequence length="269" mass="30736">RFTKSDGEREADKLDHEIRESFVTIIRTRKEKINNGQLDGFESDYLGLLVKANQENYENKRISINDVIDECKTFYFAGQETTMNLLTWTMILLAIHTDWQENVRKEVFGLFGKNNPDTEDNNIAKMKTMTMVINETLRLYPPSVDLHRTVTSSVRLGTFLLPPAIDIIIPPLATHHDPKLWGEDVHLFKPDRFCEGVTNATENVNGYLPFGMGPRICVGVNFSIIEVKLAISMILQCYSFTLSPTYVHSPICYMTTRPQHGVQIILHSL</sequence>
<dbReference type="PROSITE" id="PS00086">
    <property type="entry name" value="CYTOCHROME_P450"/>
    <property type="match status" value="1"/>
</dbReference>
<evidence type="ECO:0000256" key="5">
    <source>
        <dbReference type="ARBA" id="ARBA00022723"/>
    </source>
</evidence>
<dbReference type="OrthoDB" id="1470350at2759"/>
<accession>A0A835LAS2</accession>
<evidence type="ECO:0000313" key="13">
    <source>
        <dbReference type="EMBL" id="KAF9587500.1"/>
    </source>
</evidence>
<evidence type="ECO:0000256" key="8">
    <source>
        <dbReference type="ARBA" id="ARBA00023004"/>
    </source>
</evidence>
<dbReference type="SUPFAM" id="SSF48264">
    <property type="entry name" value="Cytochrome P450"/>
    <property type="match status" value="1"/>
</dbReference>
<evidence type="ECO:0000256" key="12">
    <source>
        <dbReference type="RuleBase" id="RU000461"/>
    </source>
</evidence>
<keyword evidence="5 11" id="KW-0479">Metal-binding</keyword>
<evidence type="ECO:0000256" key="11">
    <source>
        <dbReference type="PIRSR" id="PIRSR602401-1"/>
    </source>
</evidence>
<protein>
    <recommendedName>
        <fullName evidence="15">Cytochrome P450</fullName>
    </recommendedName>
</protein>
<dbReference type="InterPro" id="IPR036396">
    <property type="entry name" value="Cyt_P450_sf"/>
</dbReference>
<evidence type="ECO:0000256" key="2">
    <source>
        <dbReference type="ARBA" id="ARBA00010617"/>
    </source>
</evidence>
<evidence type="ECO:0000256" key="4">
    <source>
        <dbReference type="ARBA" id="ARBA00022692"/>
    </source>
</evidence>
<dbReference type="GO" id="GO:0004497">
    <property type="term" value="F:monooxygenase activity"/>
    <property type="evidence" value="ECO:0007669"/>
    <property type="project" value="UniProtKB-KW"/>
</dbReference>
<dbReference type="InterPro" id="IPR002401">
    <property type="entry name" value="Cyt_P450_E_grp-I"/>
</dbReference>
<dbReference type="PRINTS" id="PR00463">
    <property type="entry name" value="EP450I"/>
</dbReference>
<keyword evidence="6" id="KW-1133">Transmembrane helix</keyword>
<keyword evidence="4" id="KW-0812">Transmembrane</keyword>
<dbReference type="Pfam" id="PF00067">
    <property type="entry name" value="p450"/>
    <property type="match status" value="1"/>
</dbReference>
<keyword evidence="9 12" id="KW-0503">Monooxygenase</keyword>
<comment type="caution">
    <text evidence="13">The sequence shown here is derived from an EMBL/GenBank/DDBJ whole genome shotgun (WGS) entry which is preliminary data.</text>
</comment>
<dbReference type="GO" id="GO:0044550">
    <property type="term" value="P:secondary metabolite biosynthetic process"/>
    <property type="evidence" value="ECO:0007669"/>
    <property type="project" value="UniProtKB-ARBA"/>
</dbReference>
<comment type="cofactor">
    <cofactor evidence="11">
        <name>heme</name>
        <dbReference type="ChEBI" id="CHEBI:30413"/>
    </cofactor>
</comment>